<keyword evidence="2" id="KW-0472">Membrane</keyword>
<dbReference type="Proteomes" id="UP000502756">
    <property type="component" value="Chromosome"/>
</dbReference>
<feature type="region of interest" description="Disordered" evidence="1">
    <location>
        <begin position="83"/>
        <end position="155"/>
    </location>
</feature>
<feature type="transmembrane region" description="Helical" evidence="2">
    <location>
        <begin position="58"/>
        <end position="78"/>
    </location>
</feature>
<dbReference type="AlphaFoldDB" id="A0A6M5YFJ8"/>
<evidence type="ECO:0008006" key="5">
    <source>
        <dbReference type="Google" id="ProtNLM"/>
    </source>
</evidence>
<proteinExistence type="predicted"/>
<dbReference type="EMBL" id="CP053435">
    <property type="protein sequence ID" value="QJW92090.1"/>
    <property type="molecule type" value="Genomic_DNA"/>
</dbReference>
<evidence type="ECO:0000313" key="4">
    <source>
        <dbReference type="Proteomes" id="UP000502756"/>
    </source>
</evidence>
<evidence type="ECO:0000256" key="2">
    <source>
        <dbReference type="SAM" id="Phobius"/>
    </source>
</evidence>
<feature type="compositionally biased region" description="Polar residues" evidence="1">
    <location>
        <begin position="136"/>
        <end position="155"/>
    </location>
</feature>
<sequence length="525" mass="57160">MSELEQNIPDDFWQKAFEEAAETPPPRVWDAVERRLDESNGPRILPLWGTGLASSRPWVWGVGVAAALALLLVGWWVMSPESPSRSIAQNRPANQTERMAASPARATEPTTNASEQAVQEQNTDRIAAANKKVKSIDQSSAKRNHSATTAPVFTPTGEFSSQIATLAADKAHPVSRAATASYANEPQLATKLPADSRMSSIAFSTASATSGMRHFDQQGELTVNQLAHLPLHLREPRPINRIVWFRPAELDIEPEMSQLKRESRELWASVSMMPGAFNPSVALRPAQSVMANSFVSNAAPMAQPSVNSRPNFSVAYQAGAGVQLTEHWSVESGIGYLAGHSTVESPTQTQFASIQAVANNPAAAENLYVSVLRQSSTNNLASNSPSSMYGNLAPNDRNVIQNYNAQTRQSLTNDFQYVQVPFQVGYQLRPRKRLGLALLGGLLTNIFVRNTVGDELVVTPGDGIYRPVSWAASMGARFRYRPSRRWSASLAGLYQPTLGSGTRPNAQVRSQPTSAGMSFGLDYHF</sequence>
<name>A0A6M5YFJ8_9BACT</name>
<protein>
    <recommendedName>
        <fullName evidence="5">Outer membrane beta-barrel protein</fullName>
    </recommendedName>
</protein>
<gene>
    <name evidence="3" type="ORF">HNV11_23290</name>
</gene>
<dbReference type="KEGG" id="stae:HNV11_23290"/>
<accession>A0A6M5YFJ8</accession>
<dbReference type="RefSeq" id="WP_171741941.1">
    <property type="nucleotide sequence ID" value="NZ_CP053435.1"/>
</dbReference>
<dbReference type="InterPro" id="IPR036259">
    <property type="entry name" value="MFS_trans_sf"/>
</dbReference>
<keyword evidence="4" id="KW-1185">Reference proteome</keyword>
<keyword evidence="2" id="KW-1133">Transmembrane helix</keyword>
<feature type="compositionally biased region" description="Polar residues" evidence="1">
    <location>
        <begin position="83"/>
        <end position="97"/>
    </location>
</feature>
<evidence type="ECO:0000256" key="1">
    <source>
        <dbReference type="SAM" id="MobiDB-lite"/>
    </source>
</evidence>
<evidence type="ECO:0000313" key="3">
    <source>
        <dbReference type="EMBL" id="QJW92090.1"/>
    </source>
</evidence>
<feature type="compositionally biased region" description="Polar residues" evidence="1">
    <location>
        <begin position="108"/>
        <end position="121"/>
    </location>
</feature>
<reference evidence="3 4" key="1">
    <citation type="submission" date="2020-05" db="EMBL/GenBank/DDBJ databases">
        <title>Genome sequencing of Spirosoma sp. TS118.</title>
        <authorList>
            <person name="Lee J.-H."/>
            <person name="Jeong S."/>
            <person name="Zhao L."/>
            <person name="Jung J.-H."/>
            <person name="Kim M.-K."/>
            <person name="Lim S."/>
        </authorList>
    </citation>
    <scope>NUCLEOTIDE SEQUENCE [LARGE SCALE GENOMIC DNA]</scope>
    <source>
        <strain evidence="3 4">TS118</strain>
    </source>
</reference>
<keyword evidence="2" id="KW-0812">Transmembrane</keyword>
<organism evidence="3 4">
    <name type="scientific">Spirosoma taeanense</name>
    <dbReference type="NCBI Taxonomy" id="2735870"/>
    <lineage>
        <taxon>Bacteria</taxon>
        <taxon>Pseudomonadati</taxon>
        <taxon>Bacteroidota</taxon>
        <taxon>Cytophagia</taxon>
        <taxon>Cytophagales</taxon>
        <taxon>Cytophagaceae</taxon>
        <taxon>Spirosoma</taxon>
    </lineage>
</organism>
<dbReference type="SUPFAM" id="SSF103473">
    <property type="entry name" value="MFS general substrate transporter"/>
    <property type="match status" value="1"/>
</dbReference>